<comment type="catalytic activity">
    <reaction evidence="8">
        <text>adenosine + phosphate = alpha-D-ribose 1-phosphate + adenine</text>
        <dbReference type="Rhea" id="RHEA:27642"/>
        <dbReference type="ChEBI" id="CHEBI:16335"/>
        <dbReference type="ChEBI" id="CHEBI:16708"/>
        <dbReference type="ChEBI" id="CHEBI:43474"/>
        <dbReference type="ChEBI" id="CHEBI:57720"/>
        <dbReference type="EC" id="2.4.2.1"/>
    </reaction>
    <physiologicalReaction direction="left-to-right" evidence="8">
        <dbReference type="Rhea" id="RHEA:27643"/>
    </physiologicalReaction>
</comment>
<evidence type="ECO:0000256" key="2">
    <source>
        <dbReference type="ARBA" id="ARBA00007353"/>
    </source>
</evidence>
<dbReference type="SUPFAM" id="SSF64438">
    <property type="entry name" value="CNF1/YfiH-like putative cysteine hydrolases"/>
    <property type="match status" value="1"/>
</dbReference>
<dbReference type="InterPro" id="IPR003730">
    <property type="entry name" value="Cu_polyphenol_OxRdtase"/>
</dbReference>
<keyword evidence="3" id="KW-0808">Transferase</keyword>
<keyword evidence="5" id="KW-0378">Hydrolase</keyword>
<keyword evidence="4" id="KW-0479">Metal-binding</keyword>
<evidence type="ECO:0000256" key="5">
    <source>
        <dbReference type="ARBA" id="ARBA00022801"/>
    </source>
</evidence>
<dbReference type="GO" id="GO:0005507">
    <property type="term" value="F:copper ion binding"/>
    <property type="evidence" value="ECO:0007669"/>
    <property type="project" value="TreeGrafter"/>
</dbReference>
<dbReference type="InterPro" id="IPR011324">
    <property type="entry name" value="Cytotoxic_necrot_fac-like_cat"/>
</dbReference>
<dbReference type="Proteomes" id="UP000013893">
    <property type="component" value="Chromosome"/>
</dbReference>
<evidence type="ECO:0000256" key="8">
    <source>
        <dbReference type="ARBA" id="ARBA00048968"/>
    </source>
</evidence>
<comment type="similarity">
    <text evidence="2">Belongs to the purine nucleoside phosphorylase YfiH/LACC1 family.</text>
</comment>
<organism evidence="10 11">
    <name type="scientific">Candidatus Saccharimonas aalborgensis</name>
    <dbReference type="NCBI Taxonomy" id="1332188"/>
    <lineage>
        <taxon>Bacteria</taxon>
        <taxon>Candidatus Saccharimonadota</taxon>
        <taxon>Candidatus Saccharimonadia</taxon>
        <taxon>Candidatus Saccharimonadales</taxon>
        <taxon>Candidatus Saccharimonadaceae</taxon>
        <taxon>Candidatus Saccharimonas</taxon>
    </lineage>
</organism>
<evidence type="ECO:0000256" key="7">
    <source>
        <dbReference type="ARBA" id="ARBA00047989"/>
    </source>
</evidence>
<protein>
    <recommendedName>
        <fullName evidence="12">Purine nucleoside phosphorylase</fullName>
    </recommendedName>
</protein>
<keyword evidence="11" id="KW-1185">Reference proteome</keyword>
<dbReference type="OrthoDB" id="4279at2"/>
<comment type="catalytic activity">
    <reaction evidence="7">
        <text>adenosine + H2O + H(+) = inosine + NH4(+)</text>
        <dbReference type="Rhea" id="RHEA:24408"/>
        <dbReference type="ChEBI" id="CHEBI:15377"/>
        <dbReference type="ChEBI" id="CHEBI:15378"/>
        <dbReference type="ChEBI" id="CHEBI:16335"/>
        <dbReference type="ChEBI" id="CHEBI:17596"/>
        <dbReference type="ChEBI" id="CHEBI:28938"/>
        <dbReference type="EC" id="3.5.4.4"/>
    </reaction>
    <physiologicalReaction direction="left-to-right" evidence="7">
        <dbReference type="Rhea" id="RHEA:24409"/>
    </physiologicalReaction>
</comment>
<evidence type="ECO:0000256" key="3">
    <source>
        <dbReference type="ARBA" id="ARBA00022679"/>
    </source>
</evidence>
<dbReference type="HOGENOM" id="CLU_1109829_0_0_0"/>
<keyword evidence="6" id="KW-0862">Zinc</keyword>
<evidence type="ECO:0008006" key="12">
    <source>
        <dbReference type="Google" id="ProtNLM"/>
    </source>
</evidence>
<evidence type="ECO:0000256" key="9">
    <source>
        <dbReference type="ARBA" id="ARBA00049893"/>
    </source>
</evidence>
<evidence type="ECO:0000313" key="10">
    <source>
        <dbReference type="EMBL" id="AGL61977.1"/>
    </source>
</evidence>
<dbReference type="STRING" id="1332188.L336_0268"/>
<evidence type="ECO:0000256" key="4">
    <source>
        <dbReference type="ARBA" id="ARBA00022723"/>
    </source>
</evidence>
<gene>
    <name evidence="10" type="ORF">L336_0268</name>
</gene>
<comment type="catalytic activity">
    <reaction evidence="1">
        <text>inosine + phosphate = alpha-D-ribose 1-phosphate + hypoxanthine</text>
        <dbReference type="Rhea" id="RHEA:27646"/>
        <dbReference type="ChEBI" id="CHEBI:17368"/>
        <dbReference type="ChEBI" id="CHEBI:17596"/>
        <dbReference type="ChEBI" id="CHEBI:43474"/>
        <dbReference type="ChEBI" id="CHEBI:57720"/>
        <dbReference type="EC" id="2.4.2.1"/>
    </reaction>
    <physiologicalReaction direction="left-to-right" evidence="1">
        <dbReference type="Rhea" id="RHEA:27647"/>
    </physiologicalReaction>
</comment>
<dbReference type="KEGG" id="saal:L336_0268"/>
<accession>R4PW51</accession>
<dbReference type="GO" id="GO:0016787">
    <property type="term" value="F:hydrolase activity"/>
    <property type="evidence" value="ECO:0007669"/>
    <property type="project" value="UniProtKB-KW"/>
</dbReference>
<dbReference type="GO" id="GO:0017061">
    <property type="term" value="F:S-methyl-5-thioadenosine phosphorylase activity"/>
    <property type="evidence" value="ECO:0007669"/>
    <property type="project" value="UniProtKB-EC"/>
</dbReference>
<name>R4PW51_9BACT</name>
<dbReference type="PANTHER" id="PTHR30616">
    <property type="entry name" value="UNCHARACTERIZED PROTEIN YFIH"/>
    <property type="match status" value="1"/>
</dbReference>
<dbReference type="CDD" id="cd16833">
    <property type="entry name" value="YfiH"/>
    <property type="match status" value="1"/>
</dbReference>
<dbReference type="RefSeq" id="WP_015641427.1">
    <property type="nucleotide sequence ID" value="NC_021219.1"/>
</dbReference>
<dbReference type="PANTHER" id="PTHR30616:SF2">
    <property type="entry name" value="PURINE NUCLEOSIDE PHOSPHORYLASE LACC1"/>
    <property type="match status" value="1"/>
</dbReference>
<dbReference type="Pfam" id="PF02578">
    <property type="entry name" value="Cu-oxidase_4"/>
    <property type="match status" value="1"/>
</dbReference>
<evidence type="ECO:0000256" key="1">
    <source>
        <dbReference type="ARBA" id="ARBA00000553"/>
    </source>
</evidence>
<evidence type="ECO:0000313" key="11">
    <source>
        <dbReference type="Proteomes" id="UP000013893"/>
    </source>
</evidence>
<dbReference type="EMBL" id="CP005957">
    <property type="protein sequence ID" value="AGL61977.1"/>
    <property type="molecule type" value="Genomic_DNA"/>
</dbReference>
<dbReference type="Gene3D" id="3.60.140.10">
    <property type="entry name" value="CNF1/YfiH-like putative cysteine hydrolases"/>
    <property type="match status" value="1"/>
</dbReference>
<dbReference type="InterPro" id="IPR038371">
    <property type="entry name" value="Cu_polyphenol_OxRdtase_sf"/>
</dbReference>
<comment type="catalytic activity">
    <reaction evidence="9">
        <text>S-methyl-5'-thioadenosine + phosphate = 5-(methylsulfanyl)-alpha-D-ribose 1-phosphate + adenine</text>
        <dbReference type="Rhea" id="RHEA:11852"/>
        <dbReference type="ChEBI" id="CHEBI:16708"/>
        <dbReference type="ChEBI" id="CHEBI:17509"/>
        <dbReference type="ChEBI" id="CHEBI:43474"/>
        <dbReference type="ChEBI" id="CHEBI:58533"/>
        <dbReference type="EC" id="2.4.2.28"/>
    </reaction>
    <physiologicalReaction direction="left-to-right" evidence="9">
        <dbReference type="Rhea" id="RHEA:11853"/>
    </physiologicalReaction>
</comment>
<proteinExistence type="inferred from homology"/>
<reference evidence="10 11" key="1">
    <citation type="journal article" date="2013" name="Nat. Biotechnol.">
        <title>Genome sequences of rare, uncultured bacteria obtained by differential coverage binning of multiple metagenomes.</title>
        <authorList>
            <person name="Albertsen M."/>
            <person name="Hugenholtz P."/>
            <person name="Skarshewski A."/>
            <person name="Nielsen K.L."/>
            <person name="Tyson G.W."/>
            <person name="Nielsen P.H."/>
        </authorList>
    </citation>
    <scope>NUCLEOTIDE SEQUENCE [LARGE SCALE GENOMIC DNA]</scope>
    <source>
        <strain evidence="10">TM71</strain>
    </source>
</reference>
<dbReference type="AlphaFoldDB" id="R4PW51"/>
<sequence>MIAQDQPTCFPEKVCAAVSSRQDGTMLDRTQGNRHANDIVTNRQMFCKEVNIDYRQCVYQIISYDDENTYDTICQVDAPNTLGVSADVLYTQSKGVGLFLPIADCIGTVIYDPQMGALAVAHIGRHASIANTLQKTIRYFEKQGSDVRNLLIWMAPSVKRSDYWLDYFVYKDAPEWRPFVNETADGIYLDLQGYNRARAIEAGVQESHIYESPVNTATDRNYFSHSSGDTSGRFAVVAVLH</sequence>
<evidence type="ECO:0000256" key="6">
    <source>
        <dbReference type="ARBA" id="ARBA00022833"/>
    </source>
</evidence>